<keyword evidence="2" id="KW-1185">Reference proteome</keyword>
<dbReference type="Proteomes" id="UP000266673">
    <property type="component" value="Unassembled WGS sequence"/>
</dbReference>
<dbReference type="OrthoDB" id="2370796at2759"/>
<name>A0A397UWT2_9GLOM</name>
<gene>
    <name evidence="1" type="ORF">C2G38_2196843</name>
</gene>
<comment type="caution">
    <text evidence="1">The sequence shown here is derived from an EMBL/GenBank/DDBJ whole genome shotgun (WGS) entry which is preliminary data.</text>
</comment>
<protein>
    <submittedName>
        <fullName evidence="1">Uncharacterized protein</fullName>
    </submittedName>
</protein>
<proteinExistence type="predicted"/>
<dbReference type="AlphaFoldDB" id="A0A397UWT2"/>
<evidence type="ECO:0000313" key="1">
    <source>
        <dbReference type="EMBL" id="RIB13818.1"/>
    </source>
</evidence>
<dbReference type="EMBL" id="QKWP01000889">
    <property type="protein sequence ID" value="RIB13818.1"/>
    <property type="molecule type" value="Genomic_DNA"/>
</dbReference>
<reference evidence="1 2" key="1">
    <citation type="submission" date="2018-06" db="EMBL/GenBank/DDBJ databases">
        <title>Comparative genomics reveals the genomic features of Rhizophagus irregularis, R. cerebriforme, R. diaphanum and Gigaspora rosea, and their symbiotic lifestyle signature.</title>
        <authorList>
            <person name="Morin E."/>
            <person name="San Clemente H."/>
            <person name="Chen E.C.H."/>
            <person name="De La Providencia I."/>
            <person name="Hainaut M."/>
            <person name="Kuo A."/>
            <person name="Kohler A."/>
            <person name="Murat C."/>
            <person name="Tang N."/>
            <person name="Roy S."/>
            <person name="Loubradou J."/>
            <person name="Henrissat B."/>
            <person name="Grigoriev I.V."/>
            <person name="Corradi N."/>
            <person name="Roux C."/>
            <person name="Martin F.M."/>
        </authorList>
    </citation>
    <scope>NUCLEOTIDE SEQUENCE [LARGE SCALE GENOMIC DNA]</scope>
    <source>
        <strain evidence="1 2">DAOM 194757</strain>
    </source>
</reference>
<accession>A0A397UWT2</accession>
<sequence>MLKIRIITTFIVLFAFIFTYLHATPLFTEKGDKAVATFETLKGTVTFEMITEYKVTVSGVFHQGFDENAPDHYFIVVEGYNVTFKDYNISINPPQASPWSLTGFGGFFGSFWDTTITVLKYDQVLDTATVVKP</sequence>
<evidence type="ECO:0000313" key="2">
    <source>
        <dbReference type="Proteomes" id="UP000266673"/>
    </source>
</evidence>
<organism evidence="1 2">
    <name type="scientific">Gigaspora rosea</name>
    <dbReference type="NCBI Taxonomy" id="44941"/>
    <lineage>
        <taxon>Eukaryota</taxon>
        <taxon>Fungi</taxon>
        <taxon>Fungi incertae sedis</taxon>
        <taxon>Mucoromycota</taxon>
        <taxon>Glomeromycotina</taxon>
        <taxon>Glomeromycetes</taxon>
        <taxon>Diversisporales</taxon>
        <taxon>Gigasporaceae</taxon>
        <taxon>Gigaspora</taxon>
    </lineage>
</organism>